<organism evidence="1 2">
    <name type="scientific">Chelonia mydas</name>
    <name type="common">Green sea-turtle</name>
    <name type="synonym">Chelonia agassizi</name>
    <dbReference type="NCBI Taxonomy" id="8469"/>
    <lineage>
        <taxon>Eukaryota</taxon>
        <taxon>Metazoa</taxon>
        <taxon>Chordata</taxon>
        <taxon>Craniata</taxon>
        <taxon>Vertebrata</taxon>
        <taxon>Euteleostomi</taxon>
        <taxon>Archelosauria</taxon>
        <taxon>Testudinata</taxon>
        <taxon>Testudines</taxon>
        <taxon>Cryptodira</taxon>
        <taxon>Durocryptodira</taxon>
        <taxon>Americhelydia</taxon>
        <taxon>Chelonioidea</taxon>
        <taxon>Cheloniidae</taxon>
        <taxon>Chelonia</taxon>
    </lineage>
</organism>
<dbReference type="AlphaFoldDB" id="M7BCD5"/>
<dbReference type="EMBL" id="KB531244">
    <property type="protein sequence ID" value="EMP34814.1"/>
    <property type="molecule type" value="Genomic_DNA"/>
</dbReference>
<sequence>MPTLANLSQEMRSVFLAVLYFRNCFEKYLHMHIHKPLTCTIITAFCTATAESADSVTQQKSMLWAPQAAGGLLEIKAEEEKPKMEREKDDEDCGDEKVLLLF</sequence>
<dbReference type="Proteomes" id="UP000031443">
    <property type="component" value="Unassembled WGS sequence"/>
</dbReference>
<proteinExistence type="predicted"/>
<evidence type="ECO:0000313" key="1">
    <source>
        <dbReference type="EMBL" id="EMP34814.1"/>
    </source>
</evidence>
<accession>M7BCD5</accession>
<evidence type="ECO:0000313" key="2">
    <source>
        <dbReference type="Proteomes" id="UP000031443"/>
    </source>
</evidence>
<gene>
    <name evidence="1" type="ORF">UY3_08031</name>
</gene>
<keyword evidence="2" id="KW-1185">Reference proteome</keyword>
<protein>
    <submittedName>
        <fullName evidence="1">Uncharacterized protein</fullName>
    </submittedName>
</protein>
<name>M7BCD5_CHEMY</name>
<reference evidence="2" key="1">
    <citation type="journal article" date="2013" name="Nat. Genet.">
        <title>The draft genomes of soft-shell turtle and green sea turtle yield insights into the development and evolution of the turtle-specific body plan.</title>
        <authorList>
            <person name="Wang Z."/>
            <person name="Pascual-Anaya J."/>
            <person name="Zadissa A."/>
            <person name="Li W."/>
            <person name="Niimura Y."/>
            <person name="Huang Z."/>
            <person name="Li C."/>
            <person name="White S."/>
            <person name="Xiong Z."/>
            <person name="Fang D."/>
            <person name="Wang B."/>
            <person name="Ming Y."/>
            <person name="Chen Y."/>
            <person name="Zheng Y."/>
            <person name="Kuraku S."/>
            <person name="Pignatelli M."/>
            <person name="Herrero J."/>
            <person name="Beal K."/>
            <person name="Nozawa M."/>
            <person name="Li Q."/>
            <person name="Wang J."/>
            <person name="Zhang H."/>
            <person name="Yu L."/>
            <person name="Shigenobu S."/>
            <person name="Wang J."/>
            <person name="Liu J."/>
            <person name="Flicek P."/>
            <person name="Searle S."/>
            <person name="Wang J."/>
            <person name="Kuratani S."/>
            <person name="Yin Y."/>
            <person name="Aken B."/>
            <person name="Zhang G."/>
            <person name="Irie N."/>
        </authorList>
    </citation>
    <scope>NUCLEOTIDE SEQUENCE [LARGE SCALE GENOMIC DNA]</scope>
</reference>